<dbReference type="EMBL" id="AP025314">
    <property type="protein sequence ID" value="BDD07832.1"/>
    <property type="molecule type" value="Genomic_DNA"/>
</dbReference>
<protein>
    <submittedName>
        <fullName evidence="2">LPS export ABC transporter periplasmic protein LptC</fullName>
    </submittedName>
</protein>
<evidence type="ECO:0000313" key="3">
    <source>
        <dbReference type="Proteomes" id="UP001348817"/>
    </source>
</evidence>
<reference evidence="2 3" key="1">
    <citation type="submission" date="2021-12" db="EMBL/GenBank/DDBJ databases">
        <title>Genome sequencing of bacteria with rrn-lacking chromosome and rrn-plasmid.</title>
        <authorList>
            <person name="Anda M."/>
            <person name="Iwasaki W."/>
        </authorList>
    </citation>
    <scope>NUCLEOTIDE SEQUENCE [LARGE SCALE GENOMIC DNA]</scope>
    <source>
        <strain evidence="2 3">DSM 100852</strain>
    </source>
</reference>
<gene>
    <name evidence="2" type="ORF">FUAX_02640</name>
</gene>
<dbReference type="KEGG" id="fax:FUAX_02640"/>
<keyword evidence="3" id="KW-1185">Reference proteome</keyword>
<dbReference type="InterPro" id="IPR026265">
    <property type="entry name" value="LptC"/>
</dbReference>
<dbReference type="NCBIfam" id="TIGR04409">
    <property type="entry name" value="LptC_YrbK"/>
    <property type="match status" value="1"/>
</dbReference>
<dbReference type="GO" id="GO:0005886">
    <property type="term" value="C:plasma membrane"/>
    <property type="evidence" value="ECO:0007669"/>
    <property type="project" value="InterPro"/>
</dbReference>
<dbReference type="Gene3D" id="2.60.450.10">
    <property type="entry name" value="Lipopolysaccharide (LPS) transport protein A like domain"/>
    <property type="match status" value="1"/>
</dbReference>
<dbReference type="AlphaFoldDB" id="A0AAU9CLT0"/>
<evidence type="ECO:0000313" key="2">
    <source>
        <dbReference type="EMBL" id="BDD07832.1"/>
    </source>
</evidence>
<organism evidence="2 3">
    <name type="scientific">Fulvitalea axinellae</name>
    <dbReference type="NCBI Taxonomy" id="1182444"/>
    <lineage>
        <taxon>Bacteria</taxon>
        <taxon>Pseudomonadati</taxon>
        <taxon>Bacteroidota</taxon>
        <taxon>Cytophagia</taxon>
        <taxon>Cytophagales</taxon>
        <taxon>Persicobacteraceae</taxon>
        <taxon>Fulvitalea</taxon>
    </lineage>
</organism>
<dbReference type="GO" id="GO:0015221">
    <property type="term" value="F:lipopolysaccharide transmembrane transporter activity"/>
    <property type="evidence" value="ECO:0007669"/>
    <property type="project" value="InterPro"/>
</dbReference>
<evidence type="ECO:0000256" key="1">
    <source>
        <dbReference type="SAM" id="MobiDB-lite"/>
    </source>
</evidence>
<dbReference type="Proteomes" id="UP001348817">
    <property type="component" value="Chromosome"/>
</dbReference>
<sequence length="223" mass="25642">MITSISTRFYAFIIFATVALLSACGERGSDLPAKAYEGPVMEMRDAEIFFTEDSALVYYAKFPIRQIFENGNEVYPKGLYLENYEKDGQLSATIQADSCTFDPKKKLWHAVGDVRVINIKEGNKLFTDELFWDRKEKKFYTDRFVRLVQGTDVSTGDRFWAMEDFSDYSIENSKHEFSIDEEKEKENENNASDSLKAPVKPELLAPEKHKLKTTDLKTEPIVP</sequence>
<dbReference type="RefSeq" id="WP_338393131.1">
    <property type="nucleotide sequence ID" value="NZ_AP025314.1"/>
</dbReference>
<name>A0AAU9CLT0_9BACT</name>
<feature type="compositionally biased region" description="Basic and acidic residues" evidence="1">
    <location>
        <begin position="178"/>
        <end position="188"/>
    </location>
</feature>
<accession>A0AAU9CLT0</accession>
<feature type="compositionally biased region" description="Basic and acidic residues" evidence="1">
    <location>
        <begin position="205"/>
        <end position="223"/>
    </location>
</feature>
<feature type="region of interest" description="Disordered" evidence="1">
    <location>
        <begin position="178"/>
        <end position="223"/>
    </location>
</feature>
<proteinExistence type="predicted"/>